<name>A0A096BF19_9FIRM</name>
<sequence length="94" mass="10746">MVKKIAIQNGLDDLKYSLKSRGYEVYDINENKEVEAVIYMADGYNVPYIDKFINMNTGVEMSGGNEVLLINATGKTLQEIEYIINNRLYSPLFK</sequence>
<organism evidence="1 2">
    <name type="scientific">Caloranaerobacter azorensis H53214</name>
    <dbReference type="NCBI Taxonomy" id="1156417"/>
    <lineage>
        <taxon>Bacteria</taxon>
        <taxon>Bacillati</taxon>
        <taxon>Bacillota</taxon>
        <taxon>Tissierellia</taxon>
        <taxon>Tissierellales</taxon>
        <taxon>Thermohalobacteraceae</taxon>
        <taxon>Caloranaerobacter</taxon>
    </lineage>
</organism>
<dbReference type="Proteomes" id="UP000029622">
    <property type="component" value="Unassembled WGS sequence"/>
</dbReference>
<dbReference type="STRING" id="1156417.Y919_11935"/>
<comment type="caution">
    <text evidence="1">The sequence shown here is derived from an EMBL/GenBank/DDBJ whole genome shotgun (WGS) entry which is preliminary data.</text>
</comment>
<dbReference type="AlphaFoldDB" id="A0A096BF19"/>
<dbReference type="EMBL" id="AZTB01000107">
    <property type="protein sequence ID" value="KGG79457.1"/>
    <property type="molecule type" value="Genomic_DNA"/>
</dbReference>
<dbReference type="InterPro" id="IPR005370">
    <property type="entry name" value="UPF0180"/>
</dbReference>
<evidence type="ECO:0000313" key="1">
    <source>
        <dbReference type="EMBL" id="KGG79457.1"/>
    </source>
</evidence>
<gene>
    <name evidence="1" type="ORF">Y919_11935</name>
</gene>
<accession>A0A096BF19</accession>
<dbReference type="RefSeq" id="WP_035165126.1">
    <property type="nucleotide sequence ID" value="NZ_AZTB01000107.1"/>
</dbReference>
<proteinExistence type="predicted"/>
<protein>
    <recommendedName>
        <fullName evidence="3">YkuS family protein</fullName>
    </recommendedName>
</protein>
<dbReference type="Pfam" id="PF03698">
    <property type="entry name" value="UPF0180"/>
    <property type="match status" value="1"/>
</dbReference>
<reference evidence="1 2" key="1">
    <citation type="submission" date="2013-12" db="EMBL/GenBank/DDBJ databases">
        <title>Draft genome sequence of Caloranaerobacter sp. H53214.</title>
        <authorList>
            <person name="Jiang L.J."/>
            <person name="Shao Z.Z."/>
            <person name="Long M.N."/>
        </authorList>
    </citation>
    <scope>NUCLEOTIDE SEQUENCE [LARGE SCALE GENOMIC DNA]</scope>
    <source>
        <strain evidence="1 2">H53214</strain>
    </source>
</reference>
<evidence type="ECO:0008006" key="3">
    <source>
        <dbReference type="Google" id="ProtNLM"/>
    </source>
</evidence>
<evidence type="ECO:0000313" key="2">
    <source>
        <dbReference type="Proteomes" id="UP000029622"/>
    </source>
</evidence>